<keyword evidence="9" id="KW-1185">Reference proteome</keyword>
<evidence type="ECO:0000256" key="2">
    <source>
        <dbReference type="ARBA" id="ARBA00004613"/>
    </source>
</evidence>
<dbReference type="Proteomes" id="UP001642360">
    <property type="component" value="Unassembled WGS sequence"/>
</dbReference>
<proteinExistence type="predicted"/>
<keyword evidence="5" id="KW-0325">Glycoprotein</keyword>
<feature type="chain" id="PRO_5044837787" description="DUF642 domain-containing protein" evidence="6">
    <location>
        <begin position="21"/>
        <end position="133"/>
    </location>
</feature>
<dbReference type="PANTHER" id="PTHR31265:SF28">
    <property type="entry name" value="EMB|CAB87702.1"/>
    <property type="match status" value="1"/>
</dbReference>
<sequence length="133" mass="14686">MALAMLLLSFLFMIMSMSSAANKTTPLLLSAETNTFPGWSFNGVVWYVTAGHNVSLPGNIGHGVQLGQGSKINQTFRANRNYMDYVLTFTLARGGEDCSNTNSTAVNVSSPERSKVFFFERQYGREMWGNHAC</sequence>
<reference evidence="8 9" key="1">
    <citation type="submission" date="2024-02" db="EMBL/GenBank/DDBJ databases">
        <authorList>
            <person name="Vignale AGUSTIN F."/>
            <person name="Sosa J E."/>
            <person name="Modenutti C."/>
        </authorList>
    </citation>
    <scope>NUCLEOTIDE SEQUENCE [LARGE SCALE GENOMIC DNA]</scope>
</reference>
<dbReference type="EMBL" id="CAUOFW020001391">
    <property type="protein sequence ID" value="CAK9144300.1"/>
    <property type="molecule type" value="Genomic_DNA"/>
</dbReference>
<feature type="domain" description="DUF642" evidence="7">
    <location>
        <begin position="23"/>
        <end position="132"/>
    </location>
</feature>
<comment type="subcellular location">
    <subcellularLocation>
        <location evidence="1">Cell envelope</location>
    </subcellularLocation>
    <subcellularLocation>
        <location evidence="2">Secreted</location>
    </subcellularLocation>
</comment>
<keyword evidence="4 6" id="KW-0732">Signal</keyword>
<dbReference type="PANTHER" id="PTHR31265">
    <property type="entry name" value="OS02G0527500 PROTEIN-RELATED"/>
    <property type="match status" value="1"/>
</dbReference>
<dbReference type="AlphaFoldDB" id="A0ABC8RL70"/>
<name>A0ABC8RL70_9AQUA</name>
<evidence type="ECO:0000313" key="9">
    <source>
        <dbReference type="Proteomes" id="UP001642360"/>
    </source>
</evidence>
<evidence type="ECO:0000259" key="7">
    <source>
        <dbReference type="Pfam" id="PF04862"/>
    </source>
</evidence>
<protein>
    <recommendedName>
        <fullName evidence="7">DUF642 domain-containing protein</fullName>
    </recommendedName>
</protein>
<dbReference type="Pfam" id="PF04862">
    <property type="entry name" value="DUF642"/>
    <property type="match status" value="1"/>
</dbReference>
<gene>
    <name evidence="8" type="ORF">ILEXP_LOCUS12053</name>
</gene>
<organism evidence="8 9">
    <name type="scientific">Ilex paraguariensis</name>
    <name type="common">yerba mate</name>
    <dbReference type="NCBI Taxonomy" id="185542"/>
    <lineage>
        <taxon>Eukaryota</taxon>
        <taxon>Viridiplantae</taxon>
        <taxon>Streptophyta</taxon>
        <taxon>Embryophyta</taxon>
        <taxon>Tracheophyta</taxon>
        <taxon>Spermatophyta</taxon>
        <taxon>Magnoliopsida</taxon>
        <taxon>eudicotyledons</taxon>
        <taxon>Gunneridae</taxon>
        <taxon>Pentapetalae</taxon>
        <taxon>asterids</taxon>
        <taxon>campanulids</taxon>
        <taxon>Aquifoliales</taxon>
        <taxon>Aquifoliaceae</taxon>
        <taxon>Ilex</taxon>
    </lineage>
</organism>
<evidence type="ECO:0000256" key="3">
    <source>
        <dbReference type="ARBA" id="ARBA00022525"/>
    </source>
</evidence>
<keyword evidence="3" id="KW-0964">Secreted</keyword>
<evidence type="ECO:0000256" key="6">
    <source>
        <dbReference type="SAM" id="SignalP"/>
    </source>
</evidence>
<dbReference type="InterPro" id="IPR006946">
    <property type="entry name" value="DGR2-like_dom"/>
</dbReference>
<dbReference type="GO" id="GO:0005576">
    <property type="term" value="C:extracellular region"/>
    <property type="evidence" value="ECO:0007669"/>
    <property type="project" value="UniProtKB-SubCell"/>
</dbReference>
<comment type="caution">
    <text evidence="8">The sequence shown here is derived from an EMBL/GenBank/DDBJ whole genome shotgun (WGS) entry which is preliminary data.</text>
</comment>
<evidence type="ECO:0000256" key="1">
    <source>
        <dbReference type="ARBA" id="ARBA00004196"/>
    </source>
</evidence>
<dbReference type="InterPro" id="IPR052437">
    <property type="entry name" value="Pectin_Meth_Modulator"/>
</dbReference>
<feature type="signal peptide" evidence="6">
    <location>
        <begin position="1"/>
        <end position="20"/>
    </location>
</feature>
<evidence type="ECO:0000256" key="5">
    <source>
        <dbReference type="ARBA" id="ARBA00023180"/>
    </source>
</evidence>
<evidence type="ECO:0000313" key="8">
    <source>
        <dbReference type="EMBL" id="CAK9144300.1"/>
    </source>
</evidence>
<evidence type="ECO:0000256" key="4">
    <source>
        <dbReference type="ARBA" id="ARBA00022729"/>
    </source>
</evidence>
<accession>A0ABC8RL70</accession>